<feature type="domain" description="Ig-like" evidence="1">
    <location>
        <begin position="10"/>
        <end position="124"/>
    </location>
</feature>
<dbReference type="Gene3D" id="2.60.40.10">
    <property type="entry name" value="Immunoglobulins"/>
    <property type="match status" value="1"/>
</dbReference>
<dbReference type="InterPro" id="IPR013783">
    <property type="entry name" value="Ig-like_fold"/>
</dbReference>
<sequence length="212" mass="22029">MGSNRALLLPLLAPPSAKPGQAWPSGLNGSLPCNLMGPSLSWRWLPRYPRCAGVSAGIQTIYTATAAGAHDTPEGRFQKRLHLLMDQDTQTSVFELQTLHMSDSGTFFCASPSQLAPPISVTVTPGNSTAGGPGARTPGFSPWLWDGEGGVEDFDGGYSLGNCGSLGLIVGGSAGIPGWIGLLWGSWGSQTSSYVRVTAPPKTGVPCVCVLE</sequence>
<organism evidence="2 3">
    <name type="scientific">Chelonoidis abingdonii</name>
    <name type="common">Abingdon island giant tortoise</name>
    <name type="synonym">Testudo abingdonii</name>
    <dbReference type="NCBI Taxonomy" id="106734"/>
    <lineage>
        <taxon>Eukaryota</taxon>
        <taxon>Metazoa</taxon>
        <taxon>Chordata</taxon>
        <taxon>Craniata</taxon>
        <taxon>Vertebrata</taxon>
        <taxon>Euteleostomi</taxon>
        <taxon>Archelosauria</taxon>
        <taxon>Testudinata</taxon>
        <taxon>Testudines</taxon>
        <taxon>Cryptodira</taxon>
        <taxon>Durocryptodira</taxon>
        <taxon>Testudinoidea</taxon>
        <taxon>Testudinidae</taxon>
        <taxon>Chelonoidis</taxon>
    </lineage>
</organism>
<dbReference type="InterPro" id="IPR007110">
    <property type="entry name" value="Ig-like_dom"/>
</dbReference>
<dbReference type="SUPFAM" id="SSF48726">
    <property type="entry name" value="Immunoglobulin"/>
    <property type="match status" value="1"/>
</dbReference>
<dbReference type="PROSITE" id="PS50835">
    <property type="entry name" value="IG_LIKE"/>
    <property type="match status" value="1"/>
</dbReference>
<dbReference type="AlphaFoldDB" id="A0A8C0GAB9"/>
<dbReference type="Pfam" id="PF15096">
    <property type="entry name" value="G6B"/>
    <property type="match status" value="1"/>
</dbReference>
<protein>
    <recommendedName>
        <fullName evidence="1">Ig-like domain-containing protein</fullName>
    </recommendedName>
</protein>
<dbReference type="InterPro" id="IPR036179">
    <property type="entry name" value="Ig-like_dom_sf"/>
</dbReference>
<evidence type="ECO:0000313" key="2">
    <source>
        <dbReference type="Ensembl" id="ENSCABP00000004964.1"/>
    </source>
</evidence>
<evidence type="ECO:0000313" key="3">
    <source>
        <dbReference type="Proteomes" id="UP000694404"/>
    </source>
</evidence>
<name>A0A8C0GAB9_CHEAB</name>
<proteinExistence type="predicted"/>
<dbReference type="InterPro" id="IPR048308">
    <property type="entry name" value="G6B_V-set"/>
</dbReference>
<dbReference type="Proteomes" id="UP000694404">
    <property type="component" value="Unplaced"/>
</dbReference>
<accession>A0A8C0GAB9</accession>
<dbReference type="Ensembl" id="ENSCABT00000005399.1">
    <property type="protein sequence ID" value="ENSCABP00000004964.1"/>
    <property type="gene ID" value="ENSCABG00000003745.1"/>
</dbReference>
<reference evidence="2" key="1">
    <citation type="submission" date="2025-08" db="UniProtKB">
        <authorList>
            <consortium name="Ensembl"/>
        </authorList>
    </citation>
    <scope>IDENTIFICATION</scope>
</reference>
<keyword evidence="3" id="KW-1185">Reference proteome</keyword>
<reference evidence="2" key="2">
    <citation type="submission" date="2025-09" db="UniProtKB">
        <authorList>
            <consortium name="Ensembl"/>
        </authorList>
    </citation>
    <scope>IDENTIFICATION</scope>
</reference>
<evidence type="ECO:0000259" key="1">
    <source>
        <dbReference type="PROSITE" id="PS50835"/>
    </source>
</evidence>
<dbReference type="GeneTree" id="ENSGT00950000185301"/>